<dbReference type="EMBL" id="SPUH01000002">
    <property type="protein sequence ID" value="TKS52939.1"/>
    <property type="molecule type" value="Genomic_DNA"/>
</dbReference>
<evidence type="ECO:0000259" key="3">
    <source>
        <dbReference type="Pfam" id="PF13511"/>
    </source>
</evidence>
<accession>A0A4Z1RFS6</accession>
<evidence type="ECO:0000256" key="1">
    <source>
        <dbReference type="SAM" id="MobiDB-lite"/>
    </source>
</evidence>
<keyword evidence="2" id="KW-0732">Signal</keyword>
<feature type="chain" id="PRO_5043994527" evidence="2">
    <location>
        <begin position="24"/>
        <end position="139"/>
    </location>
</feature>
<proteinExistence type="predicted"/>
<protein>
    <submittedName>
        <fullName evidence="4">DUF4124 domain-containing protein</fullName>
    </submittedName>
</protein>
<feature type="domain" description="DUF4124" evidence="3">
    <location>
        <begin position="14"/>
        <end position="67"/>
    </location>
</feature>
<organism evidence="4 5">
    <name type="scientific">Luteimonas yindakuii</name>
    <dbReference type="NCBI Taxonomy" id="2565782"/>
    <lineage>
        <taxon>Bacteria</taxon>
        <taxon>Pseudomonadati</taxon>
        <taxon>Pseudomonadota</taxon>
        <taxon>Gammaproteobacteria</taxon>
        <taxon>Lysobacterales</taxon>
        <taxon>Lysobacteraceae</taxon>
        <taxon>Luteimonas</taxon>
    </lineage>
</organism>
<reference evidence="4 5" key="1">
    <citation type="submission" date="2019-01" db="EMBL/GenBank/DDBJ databases">
        <authorList>
            <person name="Zhang S."/>
        </authorList>
    </citation>
    <scope>NUCLEOTIDE SEQUENCE [LARGE SCALE GENOMIC DNA]</scope>
    <source>
        <strain evidence="4 5">1626</strain>
    </source>
</reference>
<dbReference type="OrthoDB" id="7068596at2"/>
<evidence type="ECO:0000313" key="5">
    <source>
        <dbReference type="Proteomes" id="UP000298681"/>
    </source>
</evidence>
<name>A0A4Z1RFS6_9GAMM</name>
<dbReference type="AlphaFoldDB" id="A0A4Z1RFS6"/>
<evidence type="ECO:0000313" key="4">
    <source>
        <dbReference type="EMBL" id="TKS52939.1"/>
    </source>
</evidence>
<dbReference type="Pfam" id="PF13511">
    <property type="entry name" value="DUF4124"/>
    <property type="match status" value="1"/>
</dbReference>
<comment type="caution">
    <text evidence="4">The sequence shown here is derived from an EMBL/GenBank/DDBJ whole genome shotgun (WGS) entry which is preliminary data.</text>
</comment>
<feature type="compositionally biased region" description="Low complexity" evidence="1">
    <location>
        <begin position="57"/>
        <end position="71"/>
    </location>
</feature>
<dbReference type="RefSeq" id="WP_134675060.1">
    <property type="nucleotide sequence ID" value="NZ_CP039383.2"/>
</dbReference>
<sequence>MRHPLTGLALGLVAALLAGAAGAQDIYQWKDSRGVTHYSEAPPGGGEKYTHRRVTPSGATQAQPASTATAAAAPVAANAAAGNDPRAEQCRTARANIEALNGTGPVQQDDGSGTPRTLNDAERAAQLEFAQAAARAYCS</sequence>
<feature type="signal peptide" evidence="2">
    <location>
        <begin position="1"/>
        <end position="23"/>
    </location>
</feature>
<gene>
    <name evidence="4" type="ORF">E4582_12060</name>
</gene>
<dbReference type="InterPro" id="IPR025392">
    <property type="entry name" value="DUF4124"/>
</dbReference>
<evidence type="ECO:0000256" key="2">
    <source>
        <dbReference type="SAM" id="SignalP"/>
    </source>
</evidence>
<feature type="compositionally biased region" description="Polar residues" evidence="1">
    <location>
        <begin position="104"/>
        <end position="117"/>
    </location>
</feature>
<feature type="region of interest" description="Disordered" evidence="1">
    <location>
        <begin position="96"/>
        <end position="118"/>
    </location>
</feature>
<feature type="region of interest" description="Disordered" evidence="1">
    <location>
        <begin position="38"/>
        <end position="71"/>
    </location>
</feature>
<keyword evidence="5" id="KW-1185">Reference proteome</keyword>
<dbReference type="Proteomes" id="UP000298681">
    <property type="component" value="Unassembled WGS sequence"/>
</dbReference>